<gene>
    <name evidence="1" type="ORF">I7I51_04542</name>
</gene>
<dbReference type="EMBL" id="CP069111">
    <property type="protein sequence ID" value="QSS62364.1"/>
    <property type="molecule type" value="Genomic_DNA"/>
</dbReference>
<reference evidence="1" key="1">
    <citation type="submission" date="2021-01" db="EMBL/GenBank/DDBJ databases">
        <title>Chromosome-level genome assembly of a human fungal pathogen reveals clustering of transcriptionally co-regulated genes.</title>
        <authorList>
            <person name="Voorhies M."/>
            <person name="Cohen S."/>
            <person name="Shea T.P."/>
            <person name="Petrus S."/>
            <person name="Munoz J.F."/>
            <person name="Poplawski S."/>
            <person name="Goldman W.E."/>
            <person name="Michael T."/>
            <person name="Cuomo C.A."/>
            <person name="Sil A."/>
            <person name="Beyhan S."/>
        </authorList>
    </citation>
    <scope>NUCLEOTIDE SEQUENCE</scope>
    <source>
        <strain evidence="1">WU24</strain>
    </source>
</reference>
<accession>A0A8A1MCL6</accession>
<dbReference type="VEuPathDB" id="FungiDB:I7I51_04542"/>
<evidence type="ECO:0000313" key="1">
    <source>
        <dbReference type="EMBL" id="QSS62364.1"/>
    </source>
</evidence>
<dbReference type="Proteomes" id="UP000663671">
    <property type="component" value="Chromosome 5"/>
</dbReference>
<proteinExistence type="predicted"/>
<organism evidence="1 2">
    <name type="scientific">Ajellomyces capsulatus</name>
    <name type="common">Darling's disease fungus</name>
    <name type="synonym">Histoplasma capsulatum</name>
    <dbReference type="NCBI Taxonomy" id="5037"/>
    <lineage>
        <taxon>Eukaryota</taxon>
        <taxon>Fungi</taxon>
        <taxon>Dikarya</taxon>
        <taxon>Ascomycota</taxon>
        <taxon>Pezizomycotina</taxon>
        <taxon>Eurotiomycetes</taxon>
        <taxon>Eurotiomycetidae</taxon>
        <taxon>Onygenales</taxon>
        <taxon>Ajellomycetaceae</taxon>
        <taxon>Histoplasma</taxon>
    </lineage>
</organism>
<evidence type="ECO:0000313" key="2">
    <source>
        <dbReference type="Proteomes" id="UP000663671"/>
    </source>
</evidence>
<dbReference type="AlphaFoldDB" id="A0A8A1MCL6"/>
<sequence>MRLLMATALRIISKFLWPYALFLKFVLAKESSFLGTLPSVGDLGSFHNTTTVTATGEKLPNERHCTLSMFPGHAKVHIYVDHTNKMALDDMKSARRKRSSTRQIYPGPNPVLRHLPFYVKDMAALLTNDDDTLLLST</sequence>
<protein>
    <submittedName>
        <fullName evidence="1">Uncharacterized protein</fullName>
    </submittedName>
</protein>
<name>A0A8A1MCL6_AJECA</name>
<dbReference type="OrthoDB" id="4203841at2759"/>